<dbReference type="AlphaFoldDB" id="A0A655UV50"/>
<evidence type="ECO:0000259" key="1">
    <source>
        <dbReference type="Pfam" id="PF00717"/>
    </source>
</evidence>
<dbReference type="InterPro" id="IPR039418">
    <property type="entry name" value="LexA-like"/>
</dbReference>
<evidence type="ECO:0000313" key="3">
    <source>
        <dbReference type="Proteomes" id="UP000046067"/>
    </source>
</evidence>
<reference evidence="2 3" key="1">
    <citation type="submission" date="2015-07" db="EMBL/GenBank/DDBJ databases">
        <authorList>
            <consortium name="Pathogen Informatics"/>
        </authorList>
    </citation>
    <scope>NUCLEOTIDE SEQUENCE [LARGE SCALE GENOMIC DNA]</scope>
    <source>
        <strain evidence="2 3">A325</strain>
    </source>
</reference>
<accession>A0A655UV50</accession>
<dbReference type="Gene3D" id="2.10.109.10">
    <property type="entry name" value="Umud Fragment, subunit A"/>
    <property type="match status" value="1"/>
</dbReference>
<evidence type="ECO:0000313" key="2">
    <source>
        <dbReference type="EMBL" id="CSB56053.1"/>
    </source>
</evidence>
<dbReference type="Proteomes" id="UP000046067">
    <property type="component" value="Unassembled WGS sequence"/>
</dbReference>
<dbReference type="PANTHER" id="PTHR33516">
    <property type="entry name" value="LEXA REPRESSOR"/>
    <property type="match status" value="1"/>
</dbReference>
<sequence length="151" mass="16648">MNQYQNNTVFINSGFDMKVIPIYARAGITGFESPAAEYKQLSISLDDLLIQHPSATFIGRASGDSMQGVGIFDGDVLIVDRHIDAENHNVIVANFNGEFVCKIIDTERQLLLSANDNMKPIRIDECDTFSSEGVVTCSLRIHRLNLSVLGV</sequence>
<dbReference type="InterPro" id="IPR036286">
    <property type="entry name" value="LexA/Signal_pep-like_sf"/>
</dbReference>
<dbReference type="SUPFAM" id="SSF51306">
    <property type="entry name" value="LexA/Signal peptidase"/>
    <property type="match status" value="1"/>
</dbReference>
<dbReference type="InterPro" id="IPR050077">
    <property type="entry name" value="LexA_repressor"/>
</dbReference>
<proteinExistence type="predicted"/>
<dbReference type="NCBIfam" id="NF007621">
    <property type="entry name" value="PRK10276.1"/>
    <property type="match status" value="1"/>
</dbReference>
<dbReference type="EC" id="3.4.21.-" evidence="2"/>
<dbReference type="EMBL" id="CWQJ01000001">
    <property type="protein sequence ID" value="CSB56053.1"/>
    <property type="molecule type" value="Genomic_DNA"/>
</dbReference>
<gene>
    <name evidence="2" type="primary">umuD</name>
    <name evidence="2" type="ORF">ERS013201_00285</name>
</gene>
<protein>
    <submittedName>
        <fullName evidence="2">DNA polymerase V, subunit D</fullName>
        <ecNumber evidence="2">3.4.21.-</ecNumber>
    </submittedName>
</protein>
<dbReference type="GO" id="GO:0016787">
    <property type="term" value="F:hydrolase activity"/>
    <property type="evidence" value="ECO:0007669"/>
    <property type="project" value="UniProtKB-KW"/>
</dbReference>
<dbReference type="PANTHER" id="PTHR33516:SF2">
    <property type="entry name" value="LEXA REPRESSOR-RELATED"/>
    <property type="match status" value="1"/>
</dbReference>
<keyword evidence="2" id="KW-0378">Hydrolase</keyword>
<organism evidence="2 3">
    <name type="scientific">Vibrio cholerae</name>
    <dbReference type="NCBI Taxonomy" id="666"/>
    <lineage>
        <taxon>Bacteria</taxon>
        <taxon>Pseudomonadati</taxon>
        <taxon>Pseudomonadota</taxon>
        <taxon>Gammaproteobacteria</taxon>
        <taxon>Vibrionales</taxon>
        <taxon>Vibrionaceae</taxon>
        <taxon>Vibrio</taxon>
    </lineage>
</organism>
<dbReference type="CDD" id="cd06529">
    <property type="entry name" value="S24_LexA-like"/>
    <property type="match status" value="1"/>
</dbReference>
<dbReference type="Pfam" id="PF00717">
    <property type="entry name" value="Peptidase_S24"/>
    <property type="match status" value="1"/>
</dbReference>
<dbReference type="InterPro" id="IPR015927">
    <property type="entry name" value="Peptidase_S24_S26A/B/C"/>
</dbReference>
<name>A0A655UV50_VIBCL</name>
<feature type="domain" description="Peptidase S24/S26A/S26B/S26C" evidence="1">
    <location>
        <begin position="30"/>
        <end position="135"/>
    </location>
</feature>